<evidence type="ECO:0000256" key="1">
    <source>
        <dbReference type="ARBA" id="ARBA00023098"/>
    </source>
</evidence>
<evidence type="ECO:0000313" key="5">
    <source>
        <dbReference type="Proteomes" id="UP000656723"/>
    </source>
</evidence>
<keyword evidence="1 2" id="KW-0443">Lipid metabolism</keyword>
<keyword evidence="2" id="KW-0442">Lipid degradation</keyword>
<accession>A0A8I0MM39</accession>
<dbReference type="GO" id="GO:0016787">
    <property type="term" value="F:hydrolase activity"/>
    <property type="evidence" value="ECO:0007669"/>
    <property type="project" value="UniProtKB-UniRule"/>
</dbReference>
<evidence type="ECO:0000256" key="2">
    <source>
        <dbReference type="PROSITE-ProRule" id="PRU01161"/>
    </source>
</evidence>
<dbReference type="InterPro" id="IPR016035">
    <property type="entry name" value="Acyl_Trfase/lysoPLipase"/>
</dbReference>
<gene>
    <name evidence="4" type="ORF">FOT72_15455</name>
</gene>
<feature type="short sequence motif" description="GXGXXG" evidence="2">
    <location>
        <begin position="240"/>
        <end position="245"/>
    </location>
</feature>
<dbReference type="Gene3D" id="3.40.1090.10">
    <property type="entry name" value="Cytosolic phospholipase A2 catalytic domain"/>
    <property type="match status" value="1"/>
</dbReference>
<dbReference type="NCBIfam" id="NF041079">
    <property type="entry name" value="CBASS_lipase"/>
    <property type="match status" value="1"/>
</dbReference>
<dbReference type="GO" id="GO:0016042">
    <property type="term" value="P:lipid catabolic process"/>
    <property type="evidence" value="ECO:0007669"/>
    <property type="project" value="UniProtKB-UniRule"/>
</dbReference>
<dbReference type="CDD" id="cd07199">
    <property type="entry name" value="Pat17_PNPLA8_PNPLA9_like"/>
    <property type="match status" value="1"/>
</dbReference>
<protein>
    <submittedName>
        <fullName evidence="4">Patatin</fullName>
    </submittedName>
</protein>
<organism evidence="4 5">
    <name type="scientific">Citrobacter amalonaticus</name>
    <dbReference type="NCBI Taxonomy" id="35703"/>
    <lineage>
        <taxon>Bacteria</taxon>
        <taxon>Pseudomonadati</taxon>
        <taxon>Pseudomonadota</taxon>
        <taxon>Gammaproteobacteria</taxon>
        <taxon>Enterobacterales</taxon>
        <taxon>Enterobacteriaceae</taxon>
        <taxon>Citrobacter</taxon>
    </lineage>
</organism>
<sequence length="548" mass="59592">MLPRSPLSGCRVHLSGSISETADEESICQFVHQLVMLVLREGGSIVHGSHPSLVPVIEAAARQYVGAGGQRGDILLVRSQAFSKTTEQTAEIERLRQCTTVHIVPVKGDGATTDANEMLLSMREWIAETSDVIVCVGGKWWDINKSRAGVPAELGCMLSLGKPAFLAAGLGGATQGYVKDHPEILSQLQNGLSEYANRMLASEVDTSNIANAVVNQLKLLPRVRHNISSGRNFRILALDGGGLRGTFTASVLAKWDDMLGRGGDNNLASHFDLIAGTSTGAILAIGLAMGIPPAEILQFYRERGPSIFPQQGMAKQFLRSKHESSTLREMLTEVFGDRNLSENARSRLVLPTVRAVRGESDTIVTAHSPDRTQYEHISAVDAALASSAAPTYFQEASIQDDTKTALDYLDGGLWANNPILPAISEAVRYLGIPIDRIDILNIGTISHEYDFSSSLGKGFAGWALQFTDLFFSTQEHAAHQIARNLIGPTRMLRVNQQSSEEIKLDDVSSIEEMAQRGNSLAVDTFAEVRSRFLDGNLADDWREKKNIL</sequence>
<name>A0A8I0MM39_CITAM</name>
<dbReference type="Proteomes" id="UP000656723">
    <property type="component" value="Unassembled WGS sequence"/>
</dbReference>
<feature type="domain" description="PNPLA" evidence="3">
    <location>
        <begin position="236"/>
        <end position="423"/>
    </location>
</feature>
<proteinExistence type="predicted"/>
<evidence type="ECO:0000259" key="3">
    <source>
        <dbReference type="PROSITE" id="PS51635"/>
    </source>
</evidence>
<feature type="short sequence motif" description="DGA/G" evidence="2">
    <location>
        <begin position="410"/>
        <end position="412"/>
    </location>
</feature>
<dbReference type="RefSeq" id="WP_107183824.1">
    <property type="nucleotide sequence ID" value="NZ_VKME01000013.1"/>
</dbReference>
<dbReference type="AlphaFoldDB" id="A0A8I0MM39"/>
<dbReference type="EMBL" id="VKME01000013">
    <property type="protein sequence ID" value="MBE0129383.1"/>
    <property type="molecule type" value="Genomic_DNA"/>
</dbReference>
<comment type="caution">
    <text evidence="4">The sequence shown here is derived from an EMBL/GenBank/DDBJ whole genome shotgun (WGS) entry which is preliminary data.</text>
</comment>
<reference evidence="4" key="1">
    <citation type="submission" date="2019-07" db="EMBL/GenBank/DDBJ databases">
        <title>KPC-2 carbapenem resistent Enterobacterales isolates from Germany.</title>
        <authorList>
            <person name="Yao Y."/>
            <person name="Falgenhauer L."/>
            <person name="Imirzalioglu C."/>
            <person name="Chakraborty T."/>
        </authorList>
    </citation>
    <scope>NUCLEOTIDE SEQUENCE</scope>
    <source>
        <strain evidence="4">CA13304</strain>
    </source>
</reference>
<dbReference type="Pfam" id="PF01734">
    <property type="entry name" value="Patatin"/>
    <property type="match status" value="1"/>
</dbReference>
<evidence type="ECO:0000313" key="4">
    <source>
        <dbReference type="EMBL" id="MBE0129383.1"/>
    </source>
</evidence>
<dbReference type="PROSITE" id="PS51635">
    <property type="entry name" value="PNPLA"/>
    <property type="match status" value="1"/>
</dbReference>
<dbReference type="InterPro" id="IPR002641">
    <property type="entry name" value="PNPLA_dom"/>
</dbReference>
<dbReference type="InterPro" id="IPR047156">
    <property type="entry name" value="Teg/CotR/CapV-like"/>
</dbReference>
<dbReference type="PANTHER" id="PTHR24138">
    <property type="entry name" value="INTRACELLLAR PHOSPHOLIPASE A FAMILY"/>
    <property type="match status" value="1"/>
</dbReference>
<dbReference type="PANTHER" id="PTHR24138:SF12">
    <property type="entry name" value="PATATIN FAMILY PROTEIN"/>
    <property type="match status" value="1"/>
</dbReference>
<dbReference type="SUPFAM" id="SSF52151">
    <property type="entry name" value="FabD/lysophospholipase-like"/>
    <property type="match status" value="1"/>
</dbReference>
<keyword evidence="2" id="KW-0378">Hydrolase</keyword>
<feature type="active site" description="Proton acceptor" evidence="2">
    <location>
        <position position="410"/>
    </location>
</feature>
<feature type="short sequence motif" description="GXSXG" evidence="2">
    <location>
        <begin position="276"/>
        <end position="280"/>
    </location>
</feature>
<feature type="active site" description="Nucleophile" evidence="2">
    <location>
        <position position="278"/>
    </location>
</feature>